<dbReference type="EMBL" id="JBHRYA010000007">
    <property type="protein sequence ID" value="MFC3716818.1"/>
    <property type="molecule type" value="Genomic_DNA"/>
</dbReference>
<organism evidence="1 2">
    <name type="scientific">Luteimonas soli</name>
    <dbReference type="NCBI Taxonomy" id="1648966"/>
    <lineage>
        <taxon>Bacteria</taxon>
        <taxon>Pseudomonadati</taxon>
        <taxon>Pseudomonadota</taxon>
        <taxon>Gammaproteobacteria</taxon>
        <taxon>Lysobacterales</taxon>
        <taxon>Lysobacteraceae</taxon>
        <taxon>Luteimonas</taxon>
    </lineage>
</organism>
<proteinExistence type="predicted"/>
<name>A0ABV7XNB8_9GAMM</name>
<keyword evidence="2" id="KW-1185">Reference proteome</keyword>
<evidence type="ECO:0000313" key="1">
    <source>
        <dbReference type="EMBL" id="MFC3716818.1"/>
    </source>
</evidence>
<comment type="caution">
    <text evidence="1">The sequence shown here is derived from an EMBL/GenBank/DDBJ whole genome shotgun (WGS) entry which is preliminary data.</text>
</comment>
<dbReference type="Proteomes" id="UP001595705">
    <property type="component" value="Unassembled WGS sequence"/>
</dbReference>
<evidence type="ECO:0008006" key="3">
    <source>
        <dbReference type="Google" id="ProtNLM"/>
    </source>
</evidence>
<protein>
    <recommendedName>
        <fullName evidence="3">ArsR family transcriptional regulator</fullName>
    </recommendedName>
</protein>
<reference evidence="2" key="1">
    <citation type="journal article" date="2019" name="Int. J. Syst. Evol. Microbiol.">
        <title>The Global Catalogue of Microorganisms (GCM) 10K type strain sequencing project: providing services to taxonomists for standard genome sequencing and annotation.</title>
        <authorList>
            <consortium name="The Broad Institute Genomics Platform"/>
            <consortium name="The Broad Institute Genome Sequencing Center for Infectious Disease"/>
            <person name="Wu L."/>
            <person name="Ma J."/>
        </authorList>
    </citation>
    <scope>NUCLEOTIDE SEQUENCE [LARGE SCALE GENOMIC DNA]</scope>
    <source>
        <strain evidence="2">KCTC 42441</strain>
    </source>
</reference>
<evidence type="ECO:0000313" key="2">
    <source>
        <dbReference type="Proteomes" id="UP001595705"/>
    </source>
</evidence>
<gene>
    <name evidence="1" type="ORF">ACFONC_11715</name>
</gene>
<accession>A0ABV7XNB8</accession>
<sequence length="104" mass="11955">MHGIDLEKAQREKTRWRILKVLDAGRPAPVAEDLILQVLQDTALPITLAALRRELDYLEDRKLVILHGRRTSPVWSAELTHYGVDIVEYTVECFPGIARPPKWD</sequence>
<dbReference type="RefSeq" id="WP_386744248.1">
    <property type="nucleotide sequence ID" value="NZ_JBHRYA010000007.1"/>
</dbReference>